<accession>A0A1I0LVU8</accession>
<evidence type="ECO:0000256" key="1">
    <source>
        <dbReference type="SAM" id="MobiDB-lite"/>
    </source>
</evidence>
<dbReference type="RefSeq" id="WP_245775500.1">
    <property type="nucleotide sequence ID" value="NZ_FOHX01000035.1"/>
</dbReference>
<dbReference type="EMBL" id="FOHX01000035">
    <property type="protein sequence ID" value="SEU48174.1"/>
    <property type="molecule type" value="Genomic_DNA"/>
</dbReference>
<dbReference type="AlphaFoldDB" id="A0A1I0LVU8"/>
<feature type="compositionally biased region" description="Basic residues" evidence="1">
    <location>
        <begin position="121"/>
        <end position="135"/>
    </location>
</feature>
<dbReference type="Proteomes" id="UP000199361">
    <property type="component" value="Unassembled WGS sequence"/>
</dbReference>
<proteinExistence type="predicted"/>
<sequence length="135" mass="14811">MTRSEFDDIRAFLADKGTSAGDLLRVAMTLIDDLEHAHTREAVQRSRYLQLLTAARASAAAELAGEADPLSFVRDELARRGELPQDDEEVRSILADARTAAALLACMESGVNPVPPSPRGPRLRRCAGTRRTLRR</sequence>
<name>A0A1I0LVU8_9ACTN</name>
<reference evidence="2 3" key="1">
    <citation type="submission" date="2016-10" db="EMBL/GenBank/DDBJ databases">
        <authorList>
            <person name="de Groot N.N."/>
        </authorList>
    </citation>
    <scope>NUCLEOTIDE SEQUENCE [LARGE SCALE GENOMIC DNA]</scope>
    <source>
        <strain evidence="2 3">CGMCC 4.5598</strain>
    </source>
</reference>
<organism evidence="2 3">
    <name type="scientific">Nonomuraea wenchangensis</name>
    <dbReference type="NCBI Taxonomy" id="568860"/>
    <lineage>
        <taxon>Bacteria</taxon>
        <taxon>Bacillati</taxon>
        <taxon>Actinomycetota</taxon>
        <taxon>Actinomycetes</taxon>
        <taxon>Streptosporangiales</taxon>
        <taxon>Streptosporangiaceae</taxon>
        <taxon>Nonomuraea</taxon>
    </lineage>
</organism>
<feature type="region of interest" description="Disordered" evidence="1">
    <location>
        <begin position="110"/>
        <end position="135"/>
    </location>
</feature>
<evidence type="ECO:0000313" key="3">
    <source>
        <dbReference type="Proteomes" id="UP000199361"/>
    </source>
</evidence>
<evidence type="ECO:0000313" key="2">
    <source>
        <dbReference type="EMBL" id="SEU48174.1"/>
    </source>
</evidence>
<keyword evidence="3" id="KW-1185">Reference proteome</keyword>
<gene>
    <name evidence="2" type="ORF">SAMN05421811_13512</name>
</gene>
<protein>
    <submittedName>
        <fullName evidence="2">Uncharacterized protein</fullName>
    </submittedName>
</protein>